<comment type="similarity">
    <text evidence="1">Belongs to the bZIP family. Jun subfamily.</text>
</comment>
<organism evidence="8 9">
    <name type="scientific">Brachionus plicatilis</name>
    <name type="common">Marine rotifer</name>
    <name type="synonym">Brachionus muelleri</name>
    <dbReference type="NCBI Taxonomy" id="10195"/>
    <lineage>
        <taxon>Eukaryota</taxon>
        <taxon>Metazoa</taxon>
        <taxon>Spiralia</taxon>
        <taxon>Gnathifera</taxon>
        <taxon>Rotifera</taxon>
        <taxon>Eurotatoria</taxon>
        <taxon>Monogononta</taxon>
        <taxon>Pseudotrocha</taxon>
        <taxon>Ploima</taxon>
        <taxon>Brachionidae</taxon>
        <taxon>Brachionus</taxon>
    </lineage>
</organism>
<dbReference type="SMART" id="SM00338">
    <property type="entry name" value="BRLZ"/>
    <property type="match status" value="1"/>
</dbReference>
<dbReference type="InterPro" id="IPR046347">
    <property type="entry name" value="bZIP_sf"/>
</dbReference>
<evidence type="ECO:0000256" key="1">
    <source>
        <dbReference type="ARBA" id="ARBA00006882"/>
    </source>
</evidence>
<dbReference type="EMBL" id="REGN01002809">
    <property type="protein sequence ID" value="RNA26061.1"/>
    <property type="molecule type" value="Genomic_DNA"/>
</dbReference>
<keyword evidence="4" id="KW-0804">Transcription</keyword>
<accession>A0A3M7RR98</accession>
<keyword evidence="3" id="KW-0238">DNA-binding</keyword>
<dbReference type="PROSITE" id="PS50217">
    <property type="entry name" value="BZIP"/>
    <property type="match status" value="1"/>
</dbReference>
<evidence type="ECO:0000259" key="7">
    <source>
        <dbReference type="PROSITE" id="PS50217"/>
    </source>
</evidence>
<dbReference type="OrthoDB" id="2187714at2759"/>
<dbReference type="GO" id="GO:0000978">
    <property type="term" value="F:RNA polymerase II cis-regulatory region sequence-specific DNA binding"/>
    <property type="evidence" value="ECO:0007669"/>
    <property type="project" value="TreeGrafter"/>
</dbReference>
<keyword evidence="2" id="KW-0805">Transcription regulation</keyword>
<dbReference type="InterPro" id="IPR050946">
    <property type="entry name" value="AP-1_TF_bZIP"/>
</dbReference>
<dbReference type="SUPFAM" id="SSF57959">
    <property type="entry name" value="Leucine zipper domain"/>
    <property type="match status" value="1"/>
</dbReference>
<dbReference type="PROSITE" id="PS00036">
    <property type="entry name" value="BZIP_BASIC"/>
    <property type="match status" value="1"/>
</dbReference>
<dbReference type="PANTHER" id="PTHR11462">
    <property type="entry name" value="JUN TRANSCRIPTION FACTOR-RELATED"/>
    <property type="match status" value="1"/>
</dbReference>
<feature type="compositionally biased region" description="Polar residues" evidence="6">
    <location>
        <begin position="270"/>
        <end position="284"/>
    </location>
</feature>
<dbReference type="GO" id="GO:0005667">
    <property type="term" value="C:transcription regulator complex"/>
    <property type="evidence" value="ECO:0007669"/>
    <property type="project" value="TreeGrafter"/>
</dbReference>
<feature type="region of interest" description="Disordered" evidence="6">
    <location>
        <begin position="248"/>
        <end position="317"/>
    </location>
</feature>
<dbReference type="Proteomes" id="UP000276133">
    <property type="component" value="Unassembled WGS sequence"/>
</dbReference>
<dbReference type="GO" id="GO:0000981">
    <property type="term" value="F:DNA-binding transcription factor activity, RNA polymerase II-specific"/>
    <property type="evidence" value="ECO:0007669"/>
    <property type="project" value="TreeGrafter"/>
</dbReference>
<feature type="domain" description="BZIP" evidence="7">
    <location>
        <begin position="323"/>
        <end position="386"/>
    </location>
</feature>
<dbReference type="InterPro" id="IPR004827">
    <property type="entry name" value="bZIP"/>
</dbReference>
<evidence type="ECO:0000256" key="2">
    <source>
        <dbReference type="ARBA" id="ARBA00023015"/>
    </source>
</evidence>
<dbReference type="STRING" id="10195.A0A3M7RR98"/>
<gene>
    <name evidence="8" type="ORF">BpHYR1_030326</name>
</gene>
<evidence type="ECO:0000313" key="9">
    <source>
        <dbReference type="Proteomes" id="UP000276133"/>
    </source>
</evidence>
<dbReference type="InterPro" id="IPR002112">
    <property type="entry name" value="Leuzip_Jun"/>
</dbReference>
<dbReference type="CDD" id="cd14696">
    <property type="entry name" value="bZIP_Jun"/>
    <property type="match status" value="1"/>
</dbReference>
<keyword evidence="9" id="KW-1185">Reference proteome</keyword>
<dbReference type="Gene3D" id="1.20.5.170">
    <property type="match status" value="1"/>
</dbReference>
<evidence type="ECO:0000313" key="8">
    <source>
        <dbReference type="EMBL" id="RNA26061.1"/>
    </source>
</evidence>
<proteinExistence type="inferred from homology"/>
<comment type="caution">
    <text evidence="8">The sequence shown here is derived from an EMBL/GenBank/DDBJ whole genome shotgun (WGS) entry which is preliminary data.</text>
</comment>
<feature type="coiled-coil region" evidence="5">
    <location>
        <begin position="348"/>
        <end position="389"/>
    </location>
</feature>
<dbReference type="PRINTS" id="PR00043">
    <property type="entry name" value="LEUZIPPRJUN"/>
</dbReference>
<evidence type="ECO:0000256" key="5">
    <source>
        <dbReference type="SAM" id="Coils"/>
    </source>
</evidence>
<dbReference type="Pfam" id="PF00170">
    <property type="entry name" value="bZIP_1"/>
    <property type="match status" value="1"/>
</dbReference>
<dbReference type="PANTHER" id="PTHR11462:SF35">
    <property type="entry name" value="TRANSCRIPTION FACTOR JRA"/>
    <property type="match status" value="1"/>
</dbReference>
<evidence type="ECO:0000256" key="4">
    <source>
        <dbReference type="ARBA" id="ARBA00023163"/>
    </source>
</evidence>
<keyword evidence="5" id="KW-0175">Coiled coil</keyword>
<reference evidence="8 9" key="1">
    <citation type="journal article" date="2018" name="Sci. Rep.">
        <title>Genomic signatures of local adaptation to the degree of environmental predictability in rotifers.</title>
        <authorList>
            <person name="Franch-Gras L."/>
            <person name="Hahn C."/>
            <person name="Garcia-Roger E.M."/>
            <person name="Carmona M.J."/>
            <person name="Serra M."/>
            <person name="Gomez A."/>
        </authorList>
    </citation>
    <scope>NUCLEOTIDE SEQUENCE [LARGE SCALE GENOMIC DNA]</scope>
    <source>
        <strain evidence="8">HYR1</strain>
    </source>
</reference>
<dbReference type="AlphaFoldDB" id="A0A3M7RR98"/>
<sequence length="401" mass="45295">MNREMASAPNLRQNETIEEKKRKLTLKLNNIEANSNPSTFSMSSNDSTSDFNSININSKKFCPNIYNGNLSVTQSDISRNKDLLSNLDMPTPHLEKLINDFNPNNGVLKTPGLELFTPSIEISFGQFGQKGLTPDGSKNLFHQSQPFMQSDQEKSECQTPNTTLINPLNIFGASNSYVSDNQAQEADNAPKYSNLMPVAQNTFLVQPMSTPVLSSTSNQDSNNQNKQYQNLTTKKDELQTVPIHSNGMLMNQRMPNGKKKQPAPKIKNLSDMSSQSNQSGTCSMKSEPEVNMVGSITDRRNTDRSTSSTGDMFSPVNYENQDDMKLEKKRERNREAARKCRFRKLQKIAELEQKVKSLTDLNNEQKIKNKALVDEINEIKQKLQNHQKTHNCDLKLDLYNT</sequence>
<evidence type="ECO:0000256" key="6">
    <source>
        <dbReference type="SAM" id="MobiDB-lite"/>
    </source>
</evidence>
<name>A0A3M7RR98_BRAPC</name>
<evidence type="ECO:0000256" key="3">
    <source>
        <dbReference type="ARBA" id="ARBA00023125"/>
    </source>
</evidence>
<protein>
    <submittedName>
        <fullName evidence="8">Transcription factor AP-1</fullName>
    </submittedName>
</protein>